<dbReference type="EMBL" id="DVLF01000164">
    <property type="protein sequence ID" value="HIT50411.1"/>
    <property type="molecule type" value="Genomic_DNA"/>
</dbReference>
<proteinExistence type="inferred from homology"/>
<evidence type="ECO:0000256" key="4">
    <source>
        <dbReference type="RuleBase" id="RU361169"/>
    </source>
</evidence>
<dbReference type="InterPro" id="IPR051801">
    <property type="entry name" value="GH28_Enzymes"/>
</dbReference>
<dbReference type="PROSITE" id="PS00502">
    <property type="entry name" value="POLYGALACTURONASE"/>
    <property type="match status" value="1"/>
</dbReference>
<gene>
    <name evidence="5" type="ORF">IAD46_05230</name>
</gene>
<dbReference type="SUPFAM" id="SSF51126">
    <property type="entry name" value="Pectin lyase-like"/>
    <property type="match status" value="1"/>
</dbReference>
<dbReference type="AlphaFoldDB" id="A0A9D1GTE0"/>
<name>A0A9D1GTE0_9MOLU</name>
<reference evidence="5" key="1">
    <citation type="submission" date="2020-10" db="EMBL/GenBank/DDBJ databases">
        <authorList>
            <person name="Gilroy R."/>
        </authorList>
    </citation>
    <scope>NUCLEOTIDE SEQUENCE</scope>
    <source>
        <strain evidence="5">ChiW17-6978</strain>
    </source>
</reference>
<sequence length="513" mass="57437">MMIDIIFKSSTSVTYELKNSDPYTTDPYDIVLNGKTIEQGAVKNIGSLFGLSPSTQYCLQIGKDQISFVTEEEYVCLDVHDFGAKGDGIHNDTAYLQACILACPPQGRVWIKKGNYYTGPLFLKSNITIELEEGARLIGDTHRSHYPVLPGMIDTSDEQGEFNLGSWEGNPLDCFASIITGIGIENVKFIGKGIVDGNAQNADWWQDVRTKRIAWRPRGVFLNRCHNVSFQGVTVTNTPSWNLHPYFSKNIRFIDMKLISPKNSPNTDGCDPESCENVDILGVYFSVGDDCIAIKSGKIYMGRTYKTPSSGFNIRNCSMNFGHGAVVLGSEMSGGIRDIKVSQCIFNQTDRGLRIKTRRGRGKDAVIDGITFENIRMNEVLTPLVMNMYYFCDPDGHSEYVYSKEKRPVDEKTPYLGKFTFKDIDCTNVNVAAGTFYGLPEQPIESICLENVSFHYAAEPKEGCPAMMDFLDPMKGQGLIFHFVKDVQLRNVTFDGLLSEEVALEKVDHFHRQ</sequence>
<dbReference type="InterPro" id="IPR012334">
    <property type="entry name" value="Pectin_lyas_fold"/>
</dbReference>
<dbReference type="InterPro" id="IPR000743">
    <property type="entry name" value="Glyco_hydro_28"/>
</dbReference>
<comment type="similarity">
    <text evidence="1 4">Belongs to the glycosyl hydrolase 28 family.</text>
</comment>
<dbReference type="InterPro" id="IPR011050">
    <property type="entry name" value="Pectin_lyase_fold/virulence"/>
</dbReference>
<evidence type="ECO:0000256" key="3">
    <source>
        <dbReference type="ARBA" id="ARBA00023295"/>
    </source>
</evidence>
<keyword evidence="2 4" id="KW-0378">Hydrolase</keyword>
<accession>A0A9D1GTE0</accession>
<evidence type="ECO:0000256" key="1">
    <source>
        <dbReference type="ARBA" id="ARBA00008834"/>
    </source>
</evidence>
<evidence type="ECO:0000256" key="2">
    <source>
        <dbReference type="ARBA" id="ARBA00022801"/>
    </source>
</evidence>
<dbReference type="Pfam" id="PF00295">
    <property type="entry name" value="Glyco_hydro_28"/>
    <property type="match status" value="1"/>
</dbReference>
<evidence type="ECO:0000313" key="5">
    <source>
        <dbReference type="EMBL" id="HIT50411.1"/>
    </source>
</evidence>
<dbReference type="GO" id="GO:0005975">
    <property type="term" value="P:carbohydrate metabolic process"/>
    <property type="evidence" value="ECO:0007669"/>
    <property type="project" value="InterPro"/>
</dbReference>
<protein>
    <submittedName>
        <fullName evidence="5">Glycoside hydrolase family 28 protein</fullName>
    </submittedName>
</protein>
<dbReference type="PANTHER" id="PTHR31339:SF9">
    <property type="entry name" value="PLASMIN AND FIBRONECTIN-BINDING PROTEIN A"/>
    <property type="match status" value="1"/>
</dbReference>
<keyword evidence="3 4" id="KW-0326">Glycosidase</keyword>
<dbReference type="PANTHER" id="PTHR31339">
    <property type="entry name" value="PECTIN LYASE-RELATED"/>
    <property type="match status" value="1"/>
</dbReference>
<organism evidence="5 6">
    <name type="scientific">Candidatus Pelethenecus faecipullorum</name>
    <dbReference type="NCBI Taxonomy" id="2840900"/>
    <lineage>
        <taxon>Bacteria</taxon>
        <taxon>Bacillati</taxon>
        <taxon>Mycoplasmatota</taxon>
        <taxon>Mollicutes</taxon>
        <taxon>Candidatus Pelethenecus</taxon>
    </lineage>
</organism>
<evidence type="ECO:0000313" key="6">
    <source>
        <dbReference type="Proteomes" id="UP000886758"/>
    </source>
</evidence>
<reference evidence="5" key="2">
    <citation type="journal article" date="2021" name="PeerJ">
        <title>Extensive microbial diversity within the chicken gut microbiome revealed by metagenomics and culture.</title>
        <authorList>
            <person name="Gilroy R."/>
            <person name="Ravi A."/>
            <person name="Getino M."/>
            <person name="Pursley I."/>
            <person name="Horton D.L."/>
            <person name="Alikhan N.F."/>
            <person name="Baker D."/>
            <person name="Gharbi K."/>
            <person name="Hall N."/>
            <person name="Watson M."/>
            <person name="Adriaenssens E.M."/>
            <person name="Foster-Nyarko E."/>
            <person name="Jarju S."/>
            <person name="Secka A."/>
            <person name="Antonio M."/>
            <person name="Oren A."/>
            <person name="Chaudhuri R.R."/>
            <person name="La Ragione R."/>
            <person name="Hildebrand F."/>
            <person name="Pallen M.J."/>
        </authorList>
    </citation>
    <scope>NUCLEOTIDE SEQUENCE</scope>
    <source>
        <strain evidence="5">ChiW17-6978</strain>
    </source>
</reference>
<comment type="caution">
    <text evidence="5">The sequence shown here is derived from an EMBL/GenBank/DDBJ whole genome shotgun (WGS) entry which is preliminary data.</text>
</comment>
<dbReference type="Gene3D" id="2.160.20.10">
    <property type="entry name" value="Single-stranded right-handed beta-helix, Pectin lyase-like"/>
    <property type="match status" value="1"/>
</dbReference>
<dbReference type="GO" id="GO:0004650">
    <property type="term" value="F:polygalacturonase activity"/>
    <property type="evidence" value="ECO:0007669"/>
    <property type="project" value="InterPro"/>
</dbReference>
<dbReference type="Proteomes" id="UP000886758">
    <property type="component" value="Unassembled WGS sequence"/>
</dbReference>